<dbReference type="Gene3D" id="1.20.1050.10">
    <property type="match status" value="1"/>
</dbReference>
<accession>A0ABV7BQT2</accession>
<dbReference type="Gene3D" id="3.40.30.10">
    <property type="entry name" value="Glutaredoxin"/>
    <property type="match status" value="1"/>
</dbReference>
<evidence type="ECO:0000313" key="3">
    <source>
        <dbReference type="EMBL" id="MFC2998480.1"/>
    </source>
</evidence>
<sequence>MYTLYATPGPGNCFKPFLALRQLGLGMRMISVDVLAGEARAPRFLALKPVGGVPLLVTADGTGLSGSNAMLWPVGEGSGLMPQDALARAQSLQWMFFEQMKLEPHISPARFFGRLVPERGRGREAEMAAWRARGAAGLALLEAHLRGRDVMLGDCYGITDIAIFGYVHVAEEAEIDMRPFPAIRSWIHRVQQTPGFVPLSAMGEAAIPFACKAGAD</sequence>
<dbReference type="InterPro" id="IPR010987">
    <property type="entry name" value="Glutathione-S-Trfase_C-like"/>
</dbReference>
<dbReference type="PANTHER" id="PTHR44051:SF2">
    <property type="entry name" value="HYPOTHETICAL GLUTATHIONE S-TRANSFERASE LIKE PROTEIN"/>
    <property type="match status" value="1"/>
</dbReference>
<evidence type="ECO:0000259" key="2">
    <source>
        <dbReference type="PROSITE" id="PS50405"/>
    </source>
</evidence>
<gene>
    <name evidence="3" type="ORF">ACFOD3_01165</name>
</gene>
<dbReference type="PANTHER" id="PTHR44051">
    <property type="entry name" value="GLUTATHIONE S-TRANSFERASE-RELATED"/>
    <property type="match status" value="1"/>
</dbReference>
<dbReference type="EMBL" id="JBHRSB010000001">
    <property type="protein sequence ID" value="MFC2998480.1"/>
    <property type="molecule type" value="Genomic_DNA"/>
</dbReference>
<name>A0ABV7BQT2_9PROT</name>
<keyword evidence="4" id="KW-1185">Reference proteome</keyword>
<dbReference type="Proteomes" id="UP001595420">
    <property type="component" value="Unassembled WGS sequence"/>
</dbReference>
<dbReference type="InterPro" id="IPR036249">
    <property type="entry name" value="Thioredoxin-like_sf"/>
</dbReference>
<dbReference type="PROSITE" id="PS50405">
    <property type="entry name" value="GST_CTER"/>
    <property type="match status" value="1"/>
</dbReference>
<dbReference type="SFLD" id="SFLDS00019">
    <property type="entry name" value="Glutathione_Transferase_(cytos"/>
    <property type="match status" value="1"/>
</dbReference>
<dbReference type="InterPro" id="IPR004045">
    <property type="entry name" value="Glutathione_S-Trfase_N"/>
</dbReference>
<dbReference type="PROSITE" id="PS50404">
    <property type="entry name" value="GST_NTER"/>
    <property type="match status" value="1"/>
</dbReference>
<dbReference type="InterPro" id="IPR036282">
    <property type="entry name" value="Glutathione-S-Trfase_C_sf"/>
</dbReference>
<reference evidence="4" key="1">
    <citation type="journal article" date="2019" name="Int. J. Syst. Evol. Microbiol.">
        <title>The Global Catalogue of Microorganisms (GCM) 10K type strain sequencing project: providing services to taxonomists for standard genome sequencing and annotation.</title>
        <authorList>
            <consortium name="The Broad Institute Genomics Platform"/>
            <consortium name="The Broad Institute Genome Sequencing Center for Infectious Disease"/>
            <person name="Wu L."/>
            <person name="Ma J."/>
        </authorList>
    </citation>
    <scope>NUCLEOTIDE SEQUENCE [LARGE SCALE GENOMIC DNA]</scope>
    <source>
        <strain evidence="4">CGMCC 1.16855</strain>
    </source>
</reference>
<organism evidence="3 4">
    <name type="scientific">Falsiroseomonas tokyonensis</name>
    <dbReference type="NCBI Taxonomy" id="430521"/>
    <lineage>
        <taxon>Bacteria</taxon>
        <taxon>Pseudomonadati</taxon>
        <taxon>Pseudomonadota</taxon>
        <taxon>Alphaproteobacteria</taxon>
        <taxon>Acetobacterales</taxon>
        <taxon>Roseomonadaceae</taxon>
        <taxon>Falsiroseomonas</taxon>
    </lineage>
</organism>
<dbReference type="Pfam" id="PF13410">
    <property type="entry name" value="GST_C_2"/>
    <property type="match status" value="1"/>
</dbReference>
<feature type="domain" description="GST C-terminal" evidence="2">
    <location>
        <begin position="84"/>
        <end position="209"/>
    </location>
</feature>
<dbReference type="SUPFAM" id="SSF47616">
    <property type="entry name" value="GST C-terminal domain-like"/>
    <property type="match status" value="1"/>
</dbReference>
<dbReference type="SFLD" id="SFLDG00358">
    <property type="entry name" value="Main_(cytGST)"/>
    <property type="match status" value="1"/>
</dbReference>
<evidence type="ECO:0000259" key="1">
    <source>
        <dbReference type="PROSITE" id="PS50404"/>
    </source>
</evidence>
<protein>
    <submittedName>
        <fullName evidence="3">Glutathione S-transferase family protein</fullName>
    </submittedName>
</protein>
<dbReference type="SUPFAM" id="SSF52833">
    <property type="entry name" value="Thioredoxin-like"/>
    <property type="match status" value="1"/>
</dbReference>
<evidence type="ECO:0000313" key="4">
    <source>
        <dbReference type="Proteomes" id="UP001595420"/>
    </source>
</evidence>
<dbReference type="InterPro" id="IPR040079">
    <property type="entry name" value="Glutathione_S-Trfase"/>
</dbReference>
<feature type="domain" description="GST N-terminal" evidence="1">
    <location>
        <begin position="1"/>
        <end position="82"/>
    </location>
</feature>
<comment type="caution">
    <text evidence="3">The sequence shown here is derived from an EMBL/GenBank/DDBJ whole genome shotgun (WGS) entry which is preliminary data.</text>
</comment>
<proteinExistence type="predicted"/>